<dbReference type="EMBL" id="FNCP01000003">
    <property type="protein sequence ID" value="SDG46482.1"/>
    <property type="molecule type" value="Genomic_DNA"/>
</dbReference>
<dbReference type="OrthoDB" id="1794990at2"/>
<accession>A0A1G7UFZ1</accession>
<dbReference type="RefSeq" id="WP_092330251.1">
    <property type="nucleotide sequence ID" value="NZ_FNCP01000003.1"/>
</dbReference>
<dbReference type="SUPFAM" id="SSF89155">
    <property type="entry name" value="TorD-like"/>
    <property type="match status" value="1"/>
</dbReference>
<protein>
    <submittedName>
        <fullName evidence="2">Chaperone TorD involved in molybdoenzyme TorA maturation</fullName>
    </submittedName>
</protein>
<evidence type="ECO:0000256" key="1">
    <source>
        <dbReference type="ARBA" id="ARBA00023186"/>
    </source>
</evidence>
<dbReference type="STRING" id="1121419.SAMN05443529_103134"/>
<keyword evidence="3" id="KW-1185">Reference proteome</keyword>
<dbReference type="Gene3D" id="1.10.3480.10">
    <property type="entry name" value="TorD-like"/>
    <property type="match status" value="1"/>
</dbReference>
<name>A0A1G7UFZ1_9FIRM</name>
<dbReference type="InterPro" id="IPR050289">
    <property type="entry name" value="TorD/DmsD_chaperones"/>
</dbReference>
<dbReference type="PANTHER" id="PTHR34227:SF1">
    <property type="entry name" value="DIMETHYL SULFOXIDE REDUCTASE CHAPERONE-RELATED"/>
    <property type="match status" value="1"/>
</dbReference>
<gene>
    <name evidence="2" type="ORF">SAMN05443529_103134</name>
</gene>
<dbReference type="Proteomes" id="UP000198656">
    <property type="component" value="Unassembled WGS sequence"/>
</dbReference>
<dbReference type="Pfam" id="PF02613">
    <property type="entry name" value="Nitrate_red_del"/>
    <property type="match status" value="1"/>
</dbReference>
<dbReference type="InterPro" id="IPR020945">
    <property type="entry name" value="DMSO/NO3_reduct_chaperone"/>
</dbReference>
<dbReference type="PANTHER" id="PTHR34227">
    <property type="entry name" value="CHAPERONE PROTEIN YCDY"/>
    <property type="match status" value="1"/>
</dbReference>
<dbReference type="AlphaFoldDB" id="A0A1G7UFZ1"/>
<sequence length="226" mass="25647">MVQTKGEVFLMRECAEQRTLEKYQAKINLLLALSRFFDQGGEQLPKTLEPLNKAAAVLVQSEGPKELESAVKILEEYLNSSPEVYQALTYEFNRLFVGPAAPKAPPYESVYRSAEGLVMQEQTLAVRKMYLREGLHSQEQGHEPDDFIGTELEFMAYLLSRALSSQQEQNLSAAQYYLELHREFCSKHMEQWVEAFAQAIGRSTDYPLFTALSKILVAGTQSSFCK</sequence>
<organism evidence="2 3">
    <name type="scientific">Desulfosporosinus hippei DSM 8344</name>
    <dbReference type="NCBI Taxonomy" id="1121419"/>
    <lineage>
        <taxon>Bacteria</taxon>
        <taxon>Bacillati</taxon>
        <taxon>Bacillota</taxon>
        <taxon>Clostridia</taxon>
        <taxon>Eubacteriales</taxon>
        <taxon>Desulfitobacteriaceae</taxon>
        <taxon>Desulfosporosinus</taxon>
    </lineage>
</organism>
<evidence type="ECO:0000313" key="3">
    <source>
        <dbReference type="Proteomes" id="UP000198656"/>
    </source>
</evidence>
<evidence type="ECO:0000313" key="2">
    <source>
        <dbReference type="EMBL" id="SDG46482.1"/>
    </source>
</evidence>
<proteinExistence type="predicted"/>
<dbReference type="InterPro" id="IPR036411">
    <property type="entry name" value="TorD-like_sf"/>
</dbReference>
<reference evidence="3" key="1">
    <citation type="submission" date="2016-10" db="EMBL/GenBank/DDBJ databases">
        <authorList>
            <person name="Varghese N."/>
            <person name="Submissions S."/>
        </authorList>
    </citation>
    <scope>NUCLEOTIDE SEQUENCE [LARGE SCALE GENOMIC DNA]</scope>
    <source>
        <strain evidence="3">DSM 8344</strain>
    </source>
</reference>
<keyword evidence="1" id="KW-0143">Chaperone</keyword>